<gene>
    <name evidence="2" type="ORF">DDT56_13955</name>
</gene>
<dbReference type="NCBIfam" id="NF037995">
    <property type="entry name" value="TRAP_S1"/>
    <property type="match status" value="1"/>
</dbReference>
<dbReference type="AlphaFoldDB" id="A0A2U1TXB3"/>
<dbReference type="GO" id="GO:0055085">
    <property type="term" value="P:transmembrane transport"/>
    <property type="evidence" value="ECO:0007669"/>
    <property type="project" value="InterPro"/>
</dbReference>
<dbReference type="InterPro" id="IPR018389">
    <property type="entry name" value="DctP_fam"/>
</dbReference>
<proteinExistence type="predicted"/>
<evidence type="ECO:0000256" key="1">
    <source>
        <dbReference type="ARBA" id="ARBA00022729"/>
    </source>
</evidence>
<keyword evidence="3" id="KW-1185">Reference proteome</keyword>
<dbReference type="Gene3D" id="3.40.190.170">
    <property type="entry name" value="Bacterial extracellular solute-binding protein, family 7"/>
    <property type="match status" value="1"/>
</dbReference>
<organism evidence="2 3">
    <name type="scientific">Brenneria corticis</name>
    <dbReference type="NCBI Taxonomy" id="2173106"/>
    <lineage>
        <taxon>Bacteria</taxon>
        <taxon>Pseudomonadati</taxon>
        <taxon>Pseudomonadota</taxon>
        <taxon>Gammaproteobacteria</taxon>
        <taxon>Enterobacterales</taxon>
        <taxon>Pectobacteriaceae</taxon>
        <taxon>Brenneria</taxon>
    </lineage>
</organism>
<dbReference type="RefSeq" id="WP_136167043.1">
    <property type="nucleotide sequence ID" value="NZ_KZ819082.1"/>
</dbReference>
<dbReference type="GO" id="GO:0030288">
    <property type="term" value="C:outer membrane-bounded periplasmic space"/>
    <property type="evidence" value="ECO:0007669"/>
    <property type="project" value="InterPro"/>
</dbReference>
<protein>
    <submittedName>
        <fullName evidence="2">C4-dicarboxylate ABC transporter</fullName>
    </submittedName>
</protein>
<comment type="caution">
    <text evidence="2">The sequence shown here is derived from an EMBL/GenBank/DDBJ whole genome shotgun (WGS) entry which is preliminary data.</text>
</comment>
<keyword evidence="1" id="KW-0732">Signal</keyword>
<accession>A0A2U1TXB3</accession>
<dbReference type="NCBIfam" id="TIGR00787">
    <property type="entry name" value="dctP"/>
    <property type="match status" value="1"/>
</dbReference>
<dbReference type="PANTHER" id="PTHR33376:SF3">
    <property type="entry name" value="C4-DICARBOXYLATE-BINDING PROTEIN"/>
    <property type="match status" value="1"/>
</dbReference>
<sequence>MLKNTLRVKNEIIRLSPGRMFKTIVLGTLLSLFTLSSLAAKTYEFNLSTALAPDDPIYAGFKEFKKNVEKRTDKQVRVRLFPSGQLGADGELIQQAQVGSNVGVLTDGGRLAQFVPELAILNAPFLLSNYEEASKLVATPLFKEWESRLQSKSGLVSLSFNWYQGSRMMITKKPFSTPADLRGVRVRVPDAPIVIEMINCMGGAPTPMAWSEVYSAIQTGVVDAAEAHPTALYGSKLNEVAKYITKTNHYHLMTSIVVGSKWFDQLPAEFQQILHEESYNAGAYASQKIIEESNTVLDKMAKSGATIAAIDLEPFVKACANVSSKLGLQQARESLQQALNAE</sequence>
<dbReference type="EMBL" id="QDKH01000015">
    <property type="protein sequence ID" value="PWC14014.1"/>
    <property type="molecule type" value="Genomic_DNA"/>
</dbReference>
<dbReference type="PIRSF" id="PIRSF006470">
    <property type="entry name" value="DctB"/>
    <property type="match status" value="1"/>
</dbReference>
<evidence type="ECO:0000313" key="3">
    <source>
        <dbReference type="Proteomes" id="UP000296159"/>
    </source>
</evidence>
<dbReference type="InterPro" id="IPR004682">
    <property type="entry name" value="TRAP_DctP"/>
</dbReference>
<reference evidence="2 3" key="1">
    <citation type="submission" date="2018-04" db="EMBL/GenBank/DDBJ databases">
        <title>Brenneria corticis sp.nov.</title>
        <authorList>
            <person name="Li Y."/>
        </authorList>
    </citation>
    <scope>NUCLEOTIDE SEQUENCE [LARGE SCALE GENOMIC DNA]</scope>
    <source>
        <strain evidence="2 3">CFCC 11842</strain>
    </source>
</reference>
<dbReference type="PANTHER" id="PTHR33376">
    <property type="match status" value="1"/>
</dbReference>
<dbReference type="Pfam" id="PF03480">
    <property type="entry name" value="DctP"/>
    <property type="match status" value="1"/>
</dbReference>
<evidence type="ECO:0000313" key="2">
    <source>
        <dbReference type="EMBL" id="PWC14014.1"/>
    </source>
</evidence>
<name>A0A2U1TXB3_9GAMM</name>
<dbReference type="InterPro" id="IPR038404">
    <property type="entry name" value="TRAP_DctP_sf"/>
</dbReference>
<dbReference type="Proteomes" id="UP000296159">
    <property type="component" value="Unassembled WGS sequence"/>
</dbReference>
<dbReference type="CDD" id="cd13669">
    <property type="entry name" value="PBP2_TRAP_TM0322_like"/>
    <property type="match status" value="1"/>
</dbReference>